<name>A0ACC6RVU5_9BURK</name>
<accession>A0ACC6RVU5</accession>
<protein>
    <submittedName>
        <fullName evidence="1">Helix-turn-helix domain-containing protein</fullName>
    </submittedName>
</protein>
<sequence length="296" mass="32341">MMETDDTNAEAVAISNRVRELMGRHGVAKRSQASKLSEVLQLSFSAASRKLKGQLPWDVSQLRAIAAEFGESASVLVDVSASESAEPQSSKHEATLFFGREPESCTAWIDDSQEIHRSEAGAFVARRTTAGSWLVYRTTEAPAGALYAVRLIEIRDAGPRVRRPNVAILDDDKRHHTADSLAENFRAHGFDAVPFTDADALREALKEQVFDGFVIDWILGAGETAEPLIREIRRGETASRDAAIFILTGKLKDGVASEEDITRISVAEDCTCLEKPVRAGLLATDLARAIKTRYAS</sequence>
<proteinExistence type="predicted"/>
<evidence type="ECO:0000313" key="2">
    <source>
        <dbReference type="Proteomes" id="UP001392318"/>
    </source>
</evidence>
<gene>
    <name evidence="1" type="ORF">VSR83_38810</name>
</gene>
<comment type="caution">
    <text evidence="1">The sequence shown here is derived from an EMBL/GenBank/DDBJ whole genome shotgun (WGS) entry which is preliminary data.</text>
</comment>
<dbReference type="Proteomes" id="UP001392318">
    <property type="component" value="Unassembled WGS sequence"/>
</dbReference>
<evidence type="ECO:0000313" key="1">
    <source>
        <dbReference type="EMBL" id="MEM5405880.1"/>
    </source>
</evidence>
<reference evidence="1" key="1">
    <citation type="submission" date="2024-01" db="EMBL/GenBank/DDBJ databases">
        <title>The diversity of rhizobia nodulating Mimosa spp. in eleven states of Brazil covering several biomes is determined by host plant, location, and edaphic factors.</title>
        <authorList>
            <person name="Rouws L."/>
            <person name="Barauna A."/>
            <person name="Beukes C."/>
            <person name="De Faria S.M."/>
            <person name="Gross E."/>
            <person name="Dos Reis Junior F.B."/>
            <person name="Simon M."/>
            <person name="Maluk M."/>
            <person name="Odee D.W."/>
            <person name="Kenicer G."/>
            <person name="Young J.P.W."/>
            <person name="Reis V.M."/>
            <person name="Zilli J."/>
            <person name="James E.K."/>
        </authorList>
    </citation>
    <scope>NUCLEOTIDE SEQUENCE</scope>
    <source>
        <strain evidence="1">JPY452</strain>
    </source>
</reference>
<organism evidence="1 2">
    <name type="scientific">Paraburkholderia unamae</name>
    <dbReference type="NCBI Taxonomy" id="219649"/>
    <lineage>
        <taxon>Bacteria</taxon>
        <taxon>Pseudomonadati</taxon>
        <taxon>Pseudomonadota</taxon>
        <taxon>Betaproteobacteria</taxon>
        <taxon>Burkholderiales</taxon>
        <taxon>Burkholderiaceae</taxon>
        <taxon>Paraburkholderia</taxon>
    </lineage>
</organism>
<keyword evidence="2" id="KW-1185">Reference proteome</keyword>
<dbReference type="EMBL" id="JAYMRU010000050">
    <property type="protein sequence ID" value="MEM5405880.1"/>
    <property type="molecule type" value="Genomic_DNA"/>
</dbReference>